<feature type="domain" description="Tc1-like transposase DDE" evidence="1">
    <location>
        <begin position="3"/>
        <end position="58"/>
    </location>
</feature>
<dbReference type="OrthoDB" id="2142724at2759"/>
<dbReference type="Proteomes" id="UP000054538">
    <property type="component" value="Unassembled WGS sequence"/>
</dbReference>
<reference evidence="3" key="2">
    <citation type="submission" date="2015-01" db="EMBL/GenBank/DDBJ databases">
        <title>Evolutionary Origins and Diversification of the Mycorrhizal Mutualists.</title>
        <authorList>
            <consortium name="DOE Joint Genome Institute"/>
            <consortium name="Mycorrhizal Genomics Consortium"/>
            <person name="Kohler A."/>
            <person name="Kuo A."/>
            <person name="Nagy L.G."/>
            <person name="Floudas D."/>
            <person name="Copeland A."/>
            <person name="Barry K.W."/>
            <person name="Cichocki N."/>
            <person name="Veneault-Fourrey C."/>
            <person name="LaButti K."/>
            <person name="Lindquist E.A."/>
            <person name="Lipzen A."/>
            <person name="Lundell T."/>
            <person name="Morin E."/>
            <person name="Murat C."/>
            <person name="Riley R."/>
            <person name="Ohm R."/>
            <person name="Sun H."/>
            <person name="Tunlid A."/>
            <person name="Henrissat B."/>
            <person name="Grigoriev I.V."/>
            <person name="Hibbett D.S."/>
            <person name="Martin F."/>
        </authorList>
    </citation>
    <scope>NUCLEOTIDE SEQUENCE [LARGE SCALE GENOMIC DNA]</scope>
    <source>
        <strain evidence="3">Ve08.2h10</strain>
    </source>
</reference>
<keyword evidence="3" id="KW-1185">Reference proteome</keyword>
<evidence type="ECO:0000313" key="2">
    <source>
        <dbReference type="EMBL" id="KIK73980.1"/>
    </source>
</evidence>
<evidence type="ECO:0000313" key="3">
    <source>
        <dbReference type="Proteomes" id="UP000054538"/>
    </source>
</evidence>
<evidence type="ECO:0000259" key="1">
    <source>
        <dbReference type="Pfam" id="PF13358"/>
    </source>
</evidence>
<accession>A0A0D0DA07</accession>
<dbReference type="HOGENOM" id="CLU_188058_1_0_1"/>
<organism evidence="2 3">
    <name type="scientific">Paxillus rubicundulus Ve08.2h10</name>
    <dbReference type="NCBI Taxonomy" id="930991"/>
    <lineage>
        <taxon>Eukaryota</taxon>
        <taxon>Fungi</taxon>
        <taxon>Dikarya</taxon>
        <taxon>Basidiomycota</taxon>
        <taxon>Agaricomycotina</taxon>
        <taxon>Agaricomycetes</taxon>
        <taxon>Agaricomycetidae</taxon>
        <taxon>Boletales</taxon>
        <taxon>Paxilineae</taxon>
        <taxon>Paxillaceae</taxon>
        <taxon>Paxillus</taxon>
    </lineage>
</organism>
<reference evidence="2 3" key="1">
    <citation type="submission" date="2014-04" db="EMBL/GenBank/DDBJ databases">
        <authorList>
            <consortium name="DOE Joint Genome Institute"/>
            <person name="Kuo A."/>
            <person name="Kohler A."/>
            <person name="Jargeat P."/>
            <person name="Nagy L.G."/>
            <person name="Floudas D."/>
            <person name="Copeland A."/>
            <person name="Barry K.W."/>
            <person name="Cichocki N."/>
            <person name="Veneault-Fourrey C."/>
            <person name="LaButti K."/>
            <person name="Lindquist E.A."/>
            <person name="Lipzen A."/>
            <person name="Lundell T."/>
            <person name="Morin E."/>
            <person name="Murat C."/>
            <person name="Sun H."/>
            <person name="Tunlid A."/>
            <person name="Henrissat B."/>
            <person name="Grigoriev I.V."/>
            <person name="Hibbett D.S."/>
            <person name="Martin F."/>
            <person name="Nordberg H.P."/>
            <person name="Cantor M.N."/>
            <person name="Hua S.X."/>
        </authorList>
    </citation>
    <scope>NUCLEOTIDE SEQUENCE [LARGE SCALE GENOMIC DNA]</scope>
    <source>
        <strain evidence="2 3">Ve08.2h10</strain>
    </source>
</reference>
<sequence>MSCKGIISGHIVEGSLHCEGFLHFLEHSCEAYTGKHSVLVMDNAHIHHGAQVYDLAERFG</sequence>
<protein>
    <recommendedName>
        <fullName evidence="1">Tc1-like transposase DDE domain-containing protein</fullName>
    </recommendedName>
</protein>
<proteinExistence type="predicted"/>
<dbReference type="Pfam" id="PF13358">
    <property type="entry name" value="DDE_3"/>
    <property type="match status" value="1"/>
</dbReference>
<dbReference type="InParanoid" id="A0A0D0DA07"/>
<dbReference type="InterPro" id="IPR038717">
    <property type="entry name" value="Tc1-like_DDE_dom"/>
</dbReference>
<gene>
    <name evidence="2" type="ORF">PAXRUDRAFT_792333</name>
</gene>
<name>A0A0D0DA07_9AGAM</name>
<feature type="non-terminal residue" evidence="2">
    <location>
        <position position="1"/>
    </location>
</feature>
<dbReference type="EMBL" id="KN829268">
    <property type="protein sequence ID" value="KIK73980.1"/>
    <property type="molecule type" value="Genomic_DNA"/>
</dbReference>
<dbReference type="AlphaFoldDB" id="A0A0D0DA07"/>